<dbReference type="RefSeq" id="WP_150664718.1">
    <property type="nucleotide sequence ID" value="NZ_CABPSA010000004.1"/>
</dbReference>
<evidence type="ECO:0000256" key="1">
    <source>
        <dbReference type="SAM" id="Phobius"/>
    </source>
</evidence>
<keyword evidence="1" id="KW-0812">Transmembrane</keyword>
<gene>
    <name evidence="2" type="ORF">NTU39_09475</name>
</gene>
<reference evidence="2" key="1">
    <citation type="submission" date="2022-08" db="EMBL/GenBank/DDBJ databases">
        <title>Multi-unit outbreak of Pandoraea commovens among non-cystic fibrosis intensive care patients from 2019 to 2021 in Berlin, Germany.</title>
        <authorList>
            <person name="Menzel P."/>
        </authorList>
    </citation>
    <scope>NUCLEOTIDE SEQUENCE</scope>
    <source>
        <strain evidence="2">LB-19-202-79</strain>
    </source>
</reference>
<keyword evidence="1" id="KW-0472">Membrane</keyword>
<keyword evidence="1" id="KW-1133">Transmembrane helix</keyword>
<evidence type="ECO:0000313" key="2">
    <source>
        <dbReference type="EMBL" id="UVA81206.1"/>
    </source>
</evidence>
<dbReference type="EMBL" id="CP102780">
    <property type="protein sequence ID" value="UVA81206.1"/>
    <property type="molecule type" value="Genomic_DNA"/>
</dbReference>
<protein>
    <submittedName>
        <fullName evidence="2">Uncharacterized protein</fullName>
    </submittedName>
</protein>
<organism evidence="2 3">
    <name type="scientific">Pandoraea commovens</name>
    <dbReference type="NCBI Taxonomy" id="2508289"/>
    <lineage>
        <taxon>Bacteria</taxon>
        <taxon>Pseudomonadati</taxon>
        <taxon>Pseudomonadota</taxon>
        <taxon>Betaproteobacteria</taxon>
        <taxon>Burkholderiales</taxon>
        <taxon>Burkholderiaceae</taxon>
        <taxon>Pandoraea</taxon>
    </lineage>
</organism>
<dbReference type="Proteomes" id="UP001058980">
    <property type="component" value="Chromosome"/>
</dbReference>
<name>A0ABY5QK73_9BURK</name>
<feature type="transmembrane region" description="Helical" evidence="1">
    <location>
        <begin position="117"/>
        <end position="137"/>
    </location>
</feature>
<accession>A0ABY5QK73</accession>
<keyword evidence="3" id="KW-1185">Reference proteome</keyword>
<evidence type="ECO:0000313" key="3">
    <source>
        <dbReference type="Proteomes" id="UP001058980"/>
    </source>
</evidence>
<sequence length="140" mass="15739">MITIVDDVVSRGFGVALCEFTLLQFLKNSAIFKRRRGVGILGRFQGISCYGMCPDLSELSCASKLSIKKKRTSSAGRFDRFVRCAMEIRWEKLYSGGLGRFYDTSESSRRRARRAQLAWFGVVISIGVAIGAIAIAWRWI</sequence>
<proteinExistence type="predicted"/>